<gene>
    <name evidence="1" type="ORF">PHJA_002083400</name>
</gene>
<name>A0A830CU72_9LAMI</name>
<keyword evidence="2" id="KW-1185">Reference proteome</keyword>
<sequence>WAAHLKPCAGRHTVLGRWKCCACTCIDLGLFFSQHLPFTNVYVHNHGASVAAARAVGRYFSTRWEVRDVDDPSAIRVRDQLSHRLVLARSEQDDGHCVRVRNDHSSFLKVMSSGVL</sequence>
<feature type="non-terminal residue" evidence="1">
    <location>
        <position position="1"/>
    </location>
</feature>
<dbReference type="AlphaFoldDB" id="A0A830CU72"/>
<dbReference type="EMBL" id="BMAC01000571">
    <property type="protein sequence ID" value="GFP99393.1"/>
    <property type="molecule type" value="Genomic_DNA"/>
</dbReference>
<dbReference type="OrthoDB" id="928707at2759"/>
<evidence type="ECO:0000313" key="1">
    <source>
        <dbReference type="EMBL" id="GFP99393.1"/>
    </source>
</evidence>
<dbReference type="Proteomes" id="UP000653305">
    <property type="component" value="Unassembled WGS sequence"/>
</dbReference>
<organism evidence="1 2">
    <name type="scientific">Phtheirospermum japonicum</name>
    <dbReference type="NCBI Taxonomy" id="374723"/>
    <lineage>
        <taxon>Eukaryota</taxon>
        <taxon>Viridiplantae</taxon>
        <taxon>Streptophyta</taxon>
        <taxon>Embryophyta</taxon>
        <taxon>Tracheophyta</taxon>
        <taxon>Spermatophyta</taxon>
        <taxon>Magnoliopsida</taxon>
        <taxon>eudicotyledons</taxon>
        <taxon>Gunneridae</taxon>
        <taxon>Pentapetalae</taxon>
        <taxon>asterids</taxon>
        <taxon>lamiids</taxon>
        <taxon>Lamiales</taxon>
        <taxon>Orobanchaceae</taxon>
        <taxon>Orobanchaceae incertae sedis</taxon>
        <taxon>Phtheirospermum</taxon>
    </lineage>
</organism>
<accession>A0A830CU72</accession>
<evidence type="ECO:0000313" key="2">
    <source>
        <dbReference type="Proteomes" id="UP000653305"/>
    </source>
</evidence>
<comment type="caution">
    <text evidence="1">The sequence shown here is derived from an EMBL/GenBank/DDBJ whole genome shotgun (WGS) entry which is preliminary data.</text>
</comment>
<reference evidence="1" key="1">
    <citation type="submission" date="2020-07" db="EMBL/GenBank/DDBJ databases">
        <title>Ethylene signaling mediates host invasion by parasitic plants.</title>
        <authorList>
            <person name="Yoshida S."/>
        </authorList>
    </citation>
    <scope>NUCLEOTIDE SEQUENCE</scope>
    <source>
        <strain evidence="1">Okayama</strain>
    </source>
</reference>
<proteinExistence type="predicted"/>
<protein>
    <submittedName>
        <fullName evidence="1">Mate efflux family protein 5</fullName>
    </submittedName>
</protein>